<dbReference type="EMBL" id="JBCEZU010000089">
    <property type="protein sequence ID" value="KAK9531211.1"/>
    <property type="molecule type" value="Genomic_DNA"/>
</dbReference>
<dbReference type="Proteomes" id="UP001488805">
    <property type="component" value="Unassembled WGS sequence"/>
</dbReference>
<evidence type="ECO:0000256" key="1">
    <source>
        <dbReference type="SAM" id="MobiDB-lite"/>
    </source>
</evidence>
<keyword evidence="3" id="KW-1185">Reference proteome</keyword>
<dbReference type="AlphaFoldDB" id="A0AAW1F9A5"/>
<protein>
    <submittedName>
        <fullName evidence="2">Uncharacterized protein</fullName>
    </submittedName>
</protein>
<comment type="caution">
    <text evidence="2">The sequence shown here is derived from an EMBL/GenBank/DDBJ whole genome shotgun (WGS) entry which is preliminary data.</text>
</comment>
<accession>A0AAW1F9A5</accession>
<feature type="compositionally biased region" description="Gly residues" evidence="1">
    <location>
        <begin position="13"/>
        <end position="25"/>
    </location>
</feature>
<reference evidence="2 3" key="1">
    <citation type="journal article" date="2024" name="Genome Biol. Evol.">
        <title>Chromosome-level genome assembly of the viviparous eelpout Zoarces viviparus.</title>
        <authorList>
            <person name="Fuhrmann N."/>
            <person name="Brasseur M.V."/>
            <person name="Bakowski C.E."/>
            <person name="Podsiadlowski L."/>
            <person name="Prost S."/>
            <person name="Krehenwinkel H."/>
            <person name="Mayer C."/>
        </authorList>
    </citation>
    <scope>NUCLEOTIDE SEQUENCE [LARGE SCALE GENOMIC DNA]</scope>
    <source>
        <strain evidence="2">NO-MEL_2022_Ind0_liver</strain>
    </source>
</reference>
<feature type="compositionally biased region" description="Basic and acidic residues" evidence="1">
    <location>
        <begin position="45"/>
        <end position="79"/>
    </location>
</feature>
<feature type="region of interest" description="Disordered" evidence="1">
    <location>
        <begin position="1"/>
        <end position="85"/>
    </location>
</feature>
<evidence type="ECO:0000313" key="3">
    <source>
        <dbReference type="Proteomes" id="UP001488805"/>
    </source>
</evidence>
<proteinExistence type="predicted"/>
<organism evidence="2 3">
    <name type="scientific">Zoarces viviparus</name>
    <name type="common">Viviparous eelpout</name>
    <name type="synonym">Blennius viviparus</name>
    <dbReference type="NCBI Taxonomy" id="48416"/>
    <lineage>
        <taxon>Eukaryota</taxon>
        <taxon>Metazoa</taxon>
        <taxon>Chordata</taxon>
        <taxon>Craniata</taxon>
        <taxon>Vertebrata</taxon>
        <taxon>Euteleostomi</taxon>
        <taxon>Actinopterygii</taxon>
        <taxon>Neopterygii</taxon>
        <taxon>Teleostei</taxon>
        <taxon>Neoteleostei</taxon>
        <taxon>Acanthomorphata</taxon>
        <taxon>Eupercaria</taxon>
        <taxon>Perciformes</taxon>
        <taxon>Cottioidei</taxon>
        <taxon>Zoarcales</taxon>
        <taxon>Zoarcidae</taxon>
        <taxon>Zoarcinae</taxon>
        <taxon>Zoarces</taxon>
    </lineage>
</organism>
<evidence type="ECO:0000313" key="2">
    <source>
        <dbReference type="EMBL" id="KAK9531211.1"/>
    </source>
</evidence>
<sequence length="85" mass="9459">MTSTLQLECEQQGDGGQEGVGLGRSGHGRRRRPMRGQEAETSANKGDERGGADLHKEHRDRSEKKTREESGREKWDRLAAVEVAD</sequence>
<name>A0AAW1F9A5_ZOAVI</name>
<feature type="compositionally biased region" description="Low complexity" evidence="1">
    <location>
        <begin position="1"/>
        <end position="12"/>
    </location>
</feature>
<gene>
    <name evidence="2" type="ORF">VZT92_010652</name>
</gene>